<dbReference type="GO" id="GO:0015074">
    <property type="term" value="P:DNA integration"/>
    <property type="evidence" value="ECO:0007669"/>
    <property type="project" value="UniProtKB-KW"/>
</dbReference>
<dbReference type="PROSITE" id="PS51898">
    <property type="entry name" value="TYR_RECOMBINASE"/>
    <property type="match status" value="1"/>
</dbReference>
<dbReference type="Pfam" id="PF00589">
    <property type="entry name" value="Phage_integrase"/>
    <property type="match status" value="1"/>
</dbReference>
<dbReference type="Proteomes" id="UP000281350">
    <property type="component" value="Unassembled WGS sequence"/>
</dbReference>
<name>A0A3M3XQF7_9PSED</name>
<evidence type="ECO:0000256" key="3">
    <source>
        <dbReference type="ARBA" id="ARBA00023125"/>
    </source>
</evidence>
<dbReference type="InterPro" id="IPR002104">
    <property type="entry name" value="Integrase_catalytic"/>
</dbReference>
<reference evidence="7 8" key="1">
    <citation type="submission" date="2018-08" db="EMBL/GenBank/DDBJ databases">
        <title>Recombination of ecologically and evolutionarily significant loci maintains genetic cohesion in the Pseudomonas syringae species complex.</title>
        <authorList>
            <person name="Dillon M."/>
            <person name="Thakur S."/>
            <person name="Almeida R.N.D."/>
            <person name="Weir B.S."/>
            <person name="Guttman D.S."/>
        </authorList>
    </citation>
    <scope>NUCLEOTIDE SEQUENCE [LARGE SCALE GENOMIC DNA]</scope>
    <source>
        <strain evidence="7 8">ICMP 2732</strain>
    </source>
</reference>
<comment type="caution">
    <text evidence="7">The sequence shown here is derived from an EMBL/GenBank/DDBJ whole genome shotgun (WGS) entry which is preliminary data.</text>
</comment>
<dbReference type="AlphaFoldDB" id="A0A3M3XQF7"/>
<evidence type="ECO:0000313" key="8">
    <source>
        <dbReference type="Proteomes" id="UP000281350"/>
    </source>
</evidence>
<dbReference type="PANTHER" id="PTHR30349">
    <property type="entry name" value="PHAGE INTEGRASE-RELATED"/>
    <property type="match status" value="1"/>
</dbReference>
<dbReference type="EMBL" id="RBPY01000153">
    <property type="protein sequence ID" value="RMO72259.1"/>
    <property type="molecule type" value="Genomic_DNA"/>
</dbReference>
<comment type="similarity">
    <text evidence="1">Belongs to the 'phage' integrase family.</text>
</comment>
<evidence type="ECO:0000256" key="4">
    <source>
        <dbReference type="ARBA" id="ARBA00023172"/>
    </source>
</evidence>
<dbReference type="InterPro" id="IPR011010">
    <property type="entry name" value="DNA_brk_join_enz"/>
</dbReference>
<feature type="compositionally biased region" description="Basic and acidic residues" evidence="5">
    <location>
        <begin position="353"/>
        <end position="364"/>
    </location>
</feature>
<dbReference type="SUPFAM" id="SSF56349">
    <property type="entry name" value="DNA breaking-rejoining enzymes"/>
    <property type="match status" value="1"/>
</dbReference>
<evidence type="ECO:0000313" key="7">
    <source>
        <dbReference type="EMBL" id="RMO72259.1"/>
    </source>
</evidence>
<keyword evidence="4" id="KW-0233">DNA recombination</keyword>
<dbReference type="InterPro" id="IPR013762">
    <property type="entry name" value="Integrase-like_cat_sf"/>
</dbReference>
<accession>A0A3M3XQF7</accession>
<evidence type="ECO:0000256" key="2">
    <source>
        <dbReference type="ARBA" id="ARBA00022908"/>
    </source>
</evidence>
<protein>
    <submittedName>
        <fullName evidence="7">Integrase protein</fullName>
    </submittedName>
</protein>
<dbReference type="Gene3D" id="1.10.443.10">
    <property type="entry name" value="Intergrase catalytic core"/>
    <property type="match status" value="1"/>
</dbReference>
<proteinExistence type="inferred from homology"/>
<dbReference type="PANTHER" id="PTHR30349:SF41">
    <property type="entry name" value="INTEGRASE_RECOMBINASE PROTEIN MJ0367-RELATED"/>
    <property type="match status" value="1"/>
</dbReference>
<keyword evidence="3" id="KW-0238">DNA-binding</keyword>
<organism evidence="7 8">
    <name type="scientific">Pseudomonas syringae pv. primulae</name>
    <dbReference type="NCBI Taxonomy" id="251707"/>
    <lineage>
        <taxon>Bacteria</taxon>
        <taxon>Pseudomonadati</taxon>
        <taxon>Pseudomonadota</taxon>
        <taxon>Gammaproteobacteria</taxon>
        <taxon>Pseudomonadales</taxon>
        <taxon>Pseudomonadaceae</taxon>
        <taxon>Pseudomonas</taxon>
    </lineage>
</organism>
<evidence type="ECO:0000256" key="5">
    <source>
        <dbReference type="SAM" id="MobiDB-lite"/>
    </source>
</evidence>
<feature type="domain" description="Tyr recombinase" evidence="6">
    <location>
        <begin position="195"/>
        <end position="415"/>
    </location>
</feature>
<dbReference type="GO" id="GO:0003677">
    <property type="term" value="F:DNA binding"/>
    <property type="evidence" value="ECO:0007669"/>
    <property type="project" value="UniProtKB-KW"/>
</dbReference>
<dbReference type="InterPro" id="IPR050090">
    <property type="entry name" value="Tyrosine_recombinase_XerCD"/>
</dbReference>
<evidence type="ECO:0000256" key="1">
    <source>
        <dbReference type="ARBA" id="ARBA00008857"/>
    </source>
</evidence>
<feature type="region of interest" description="Disordered" evidence="5">
    <location>
        <begin position="341"/>
        <end position="365"/>
    </location>
</feature>
<evidence type="ECO:0000259" key="6">
    <source>
        <dbReference type="PROSITE" id="PS51898"/>
    </source>
</evidence>
<dbReference type="GO" id="GO:0006310">
    <property type="term" value="P:DNA recombination"/>
    <property type="evidence" value="ECO:0007669"/>
    <property type="project" value="UniProtKB-KW"/>
</dbReference>
<gene>
    <name evidence="7" type="ORF">ALQ36_01003</name>
</gene>
<keyword evidence="2" id="KW-0229">DNA integration</keyword>
<sequence>MVSRDQTLMNDELLDRGLVTKADAKFGVPIATEVGRPTIYREGGGLPLLSWPDYTSCFEGNCWVEQARSKGLKADTICQYSYLITPLLRYAFSNRLQLHQFDEYHFVRFMQQVKSDKHCHSPDSNSLERVSLIGTKSLDFLSFIGRLYSIPNYVAEDGVIQAAIKLVTVRTPNGKRSIETWVHSAVPRFKKSTSTKNKLLAESDVAKIKRAVRTRKSKPYFINRERACIQILEEVGARRGEVTPIPVGAVWDAEKLDAPYLRLSTLKKGGFAERLVEISPALLTLLKDYIEYDLTPFLKSKKLPLTANTPLFVSNKTSQAIQPNTVTCEFSQLKQAAGIKGPVHPHQFRHRSVSNDDRKNREENPADEVLSRLIGLKGTPEYELRSMEKHGHASSQSRAAYKHYDSAKTVDNTINGLDPQASSALRANLETAQEIVTKGAKMTKGDITRLEKLLSSVWESLEPVPTNPNE</sequence>
<dbReference type="CDD" id="cd00397">
    <property type="entry name" value="DNA_BRE_C"/>
    <property type="match status" value="1"/>
</dbReference>